<name>D8VMM2_9ZZZZ</name>
<evidence type="ECO:0000313" key="3">
    <source>
        <dbReference type="EMBL" id="ACY24657.1"/>
    </source>
</evidence>
<dbReference type="InterPro" id="IPR001509">
    <property type="entry name" value="Epimerase_deHydtase"/>
</dbReference>
<evidence type="ECO:0000259" key="2">
    <source>
        <dbReference type="Pfam" id="PF08338"/>
    </source>
</evidence>
<protein>
    <submittedName>
        <fullName evidence="3">Beta-galactosidase</fullName>
        <ecNumber evidence="3">3.2.1.23</ecNumber>
    </submittedName>
</protein>
<dbReference type="PANTHER" id="PTHR11092">
    <property type="entry name" value="SUGAR NUCLEOTIDE EPIMERASE RELATED"/>
    <property type="match status" value="1"/>
</dbReference>
<organism evidence="3">
    <name type="scientific">uncultured organism</name>
    <dbReference type="NCBI Taxonomy" id="155900"/>
    <lineage>
        <taxon>unclassified sequences</taxon>
        <taxon>environmental samples</taxon>
    </lineage>
</organism>
<dbReference type="Pfam" id="PF01370">
    <property type="entry name" value="Epimerase"/>
    <property type="match status" value="1"/>
</dbReference>
<dbReference type="EMBL" id="GQ996408">
    <property type="protein sequence ID" value="ACY24657.1"/>
    <property type="molecule type" value="Genomic_DNA"/>
</dbReference>
<dbReference type="InterPro" id="IPR036291">
    <property type="entry name" value="NAD(P)-bd_dom_sf"/>
</dbReference>
<dbReference type="EC" id="3.2.1.23" evidence="3"/>
<sequence length="301" mass="32820">MRILLTGGTGLIGRALCRMWVAQGHELLVWSRTPHDVAALCSGAVGVAELQELSTAMPLDAVVNLAGAPIADQRWTAARRAVLTQSRIDLTRILIDWLTTLPQRPRVLISGSAVGWYGNGQEVLLNEDSAPQRPDFGSLLCAAWEQEALRARALGLRVVLLRTAAVLSPQGGMLARLRLPFSLGLGGRLGNGQQWMPWVHLADEVGLIDFLLHHEQCEGPVNACAPQLLRNTEFTAALARALHRPASLPVPAFALKLGLGEMSNLLLAGQRLQPQRAQAWGYHYQFPQLDVALQDVLRRSD</sequence>
<dbReference type="Gene3D" id="3.40.50.720">
    <property type="entry name" value="NAD(P)-binding Rossmann-like Domain"/>
    <property type="match status" value="1"/>
</dbReference>
<dbReference type="AlphaFoldDB" id="D8VMM2"/>
<keyword evidence="3" id="KW-0378">Hydrolase</keyword>
<dbReference type="SUPFAM" id="SSF51735">
    <property type="entry name" value="NAD(P)-binding Rossmann-fold domains"/>
    <property type="match status" value="1"/>
</dbReference>
<dbReference type="NCBIfam" id="TIGR01777">
    <property type="entry name" value="yfcH"/>
    <property type="match status" value="1"/>
</dbReference>
<dbReference type="PANTHER" id="PTHR11092:SF0">
    <property type="entry name" value="EPIMERASE FAMILY PROTEIN SDR39U1"/>
    <property type="match status" value="1"/>
</dbReference>
<dbReference type="Pfam" id="PF08338">
    <property type="entry name" value="DUF1731"/>
    <property type="match status" value="1"/>
</dbReference>
<proteinExistence type="predicted"/>
<keyword evidence="3" id="KW-0326">Glycosidase</keyword>
<reference evidence="3" key="1">
    <citation type="submission" date="2009-09" db="EMBL/GenBank/DDBJ databases">
        <authorList>
            <person name="Beloqi A."/>
            <person name="Nechitaylo T.Y."/>
            <person name="Lopez-Cortes N."/>
            <person name="Vietes M."/>
            <person name="Polaina J."/>
            <person name="Strittmatter A."/>
            <person name="Reva O."/>
            <person name="Waliczek A."/>
            <person name="Golyshina O.V."/>
            <person name="Ferrer M."/>
            <person name="Golyshin P.N."/>
        </authorList>
    </citation>
    <scope>NUCLEOTIDE SEQUENCE</scope>
</reference>
<feature type="domain" description="DUF1731" evidence="2">
    <location>
        <begin position="250"/>
        <end position="296"/>
    </location>
</feature>
<evidence type="ECO:0000259" key="1">
    <source>
        <dbReference type="Pfam" id="PF01370"/>
    </source>
</evidence>
<feature type="domain" description="NAD-dependent epimerase/dehydratase" evidence="1">
    <location>
        <begin position="3"/>
        <end position="215"/>
    </location>
</feature>
<dbReference type="GO" id="GO:0004565">
    <property type="term" value="F:beta-galactosidase activity"/>
    <property type="evidence" value="ECO:0007669"/>
    <property type="project" value="UniProtKB-EC"/>
</dbReference>
<dbReference type="InterPro" id="IPR013549">
    <property type="entry name" value="DUF1731"/>
</dbReference>
<accession>D8VMM2</accession>
<reference evidence="3" key="2">
    <citation type="journal article" date="2010" name="Appl. Environ. Microbiol.">
        <title>Diversity of glycosyl hydrolases from cellulose-depleting communities enriched from casts of two earthworm species.</title>
        <authorList>
            <person name="Beloqui A."/>
            <person name="Nechitaylo T.Y."/>
            <person name="Lopez-Cortes N."/>
            <person name="Ghazi A."/>
            <person name="Guazzaroni M.E."/>
            <person name="Polaina J."/>
            <person name="Strittmatter A.W."/>
            <person name="Reva O."/>
            <person name="Waliczek A."/>
            <person name="Yakimov M.M."/>
            <person name="Golyshina O.V."/>
            <person name="Ferrer M."/>
            <person name="Golyshin P.N."/>
        </authorList>
    </citation>
    <scope>NUCLEOTIDE SEQUENCE</scope>
</reference>
<dbReference type="InterPro" id="IPR010099">
    <property type="entry name" value="SDR39U1"/>
</dbReference>